<name>A0A1C7MLV1_GRIFR</name>
<proteinExistence type="predicted"/>
<sequence>MNSNIPTRRVTRATRTTVLRDKENATARAVGRTTRAKPSSSSVAPVDVKPSGIARATASTAATRAKTVRVDPAAQGKRKREALGEVAKPSENKARLVNTGPIPLKENERVKEI</sequence>
<feature type="compositionally biased region" description="Low complexity" evidence="1">
    <location>
        <begin position="54"/>
        <end position="65"/>
    </location>
</feature>
<dbReference type="EMBL" id="LUGG01000002">
    <property type="protein sequence ID" value="OBZ77406.1"/>
    <property type="molecule type" value="Genomic_DNA"/>
</dbReference>
<keyword evidence="3" id="KW-1185">Reference proteome</keyword>
<accession>A0A1C7MLV1</accession>
<dbReference type="STRING" id="5627.A0A1C7MLV1"/>
<evidence type="ECO:0000313" key="2">
    <source>
        <dbReference type="EMBL" id="OBZ77406.1"/>
    </source>
</evidence>
<dbReference type="AlphaFoldDB" id="A0A1C7MLV1"/>
<evidence type="ECO:0000256" key="1">
    <source>
        <dbReference type="SAM" id="MobiDB-lite"/>
    </source>
</evidence>
<dbReference type="Proteomes" id="UP000092993">
    <property type="component" value="Unassembled WGS sequence"/>
</dbReference>
<protein>
    <submittedName>
        <fullName evidence="2">Uncharacterized protein</fullName>
    </submittedName>
</protein>
<comment type="caution">
    <text evidence="2">The sequence shown here is derived from an EMBL/GenBank/DDBJ whole genome shotgun (WGS) entry which is preliminary data.</text>
</comment>
<reference evidence="2 3" key="1">
    <citation type="submission" date="2016-03" db="EMBL/GenBank/DDBJ databases">
        <title>Whole genome sequencing of Grifola frondosa 9006-11.</title>
        <authorList>
            <person name="Min B."/>
            <person name="Park H."/>
            <person name="Kim J.-G."/>
            <person name="Cho H."/>
            <person name="Oh Y.-L."/>
            <person name="Kong W.-S."/>
            <person name="Choi I.-G."/>
        </authorList>
    </citation>
    <scope>NUCLEOTIDE SEQUENCE [LARGE SCALE GENOMIC DNA]</scope>
    <source>
        <strain evidence="2 3">9006-11</strain>
    </source>
</reference>
<organism evidence="2 3">
    <name type="scientific">Grifola frondosa</name>
    <name type="common">Maitake</name>
    <name type="synonym">Polyporus frondosus</name>
    <dbReference type="NCBI Taxonomy" id="5627"/>
    <lineage>
        <taxon>Eukaryota</taxon>
        <taxon>Fungi</taxon>
        <taxon>Dikarya</taxon>
        <taxon>Basidiomycota</taxon>
        <taxon>Agaricomycotina</taxon>
        <taxon>Agaricomycetes</taxon>
        <taxon>Polyporales</taxon>
        <taxon>Grifolaceae</taxon>
        <taxon>Grifola</taxon>
    </lineage>
</organism>
<evidence type="ECO:0000313" key="3">
    <source>
        <dbReference type="Proteomes" id="UP000092993"/>
    </source>
</evidence>
<feature type="region of interest" description="Disordered" evidence="1">
    <location>
        <begin position="21"/>
        <end position="113"/>
    </location>
</feature>
<gene>
    <name evidence="2" type="ORF">A0H81_02539</name>
</gene>